<dbReference type="EMBL" id="AOFQ01000003">
    <property type="protein sequence ID" value="ESR01387.1"/>
    <property type="molecule type" value="Genomic_DNA"/>
</dbReference>
<proteinExistence type="predicted"/>
<accession>V4S8W2</accession>
<name>V4S8W2_STUCH</name>
<dbReference type="AlphaFoldDB" id="V4S8W2"/>
<evidence type="ECO:0000313" key="1">
    <source>
        <dbReference type="EMBL" id="ESR01387.1"/>
    </source>
</evidence>
<gene>
    <name evidence="1" type="ORF">F753_00775</name>
</gene>
<reference evidence="1 2" key="1">
    <citation type="submission" date="2013-07" db="EMBL/GenBank/DDBJ databases">
        <authorList>
            <person name="Schaap P.J."/>
            <person name="Mehboob F."/>
            <person name="Oosterkamp M.J."/>
            <person name="de Vos W.M."/>
            <person name="Stams A.J.M."/>
            <person name="Koehorst J.J."/>
        </authorList>
    </citation>
    <scope>NUCLEOTIDE SEQUENCE [LARGE SCALE GENOMIC DNA]</scope>
    <source>
        <strain evidence="1 2">AW-1</strain>
    </source>
</reference>
<comment type="caution">
    <text evidence="1">The sequence shown here is derived from an EMBL/GenBank/DDBJ whole genome shotgun (WGS) entry which is preliminary data.</text>
</comment>
<dbReference type="Proteomes" id="UP000017822">
    <property type="component" value="Unassembled WGS sequence"/>
</dbReference>
<organism evidence="1 2">
    <name type="scientific">Stutzerimonas chloritidismutans AW-1</name>
    <dbReference type="NCBI Taxonomy" id="1263865"/>
    <lineage>
        <taxon>Bacteria</taxon>
        <taxon>Pseudomonadati</taxon>
        <taxon>Pseudomonadota</taxon>
        <taxon>Gammaproteobacteria</taxon>
        <taxon>Pseudomonadales</taxon>
        <taxon>Pseudomonadaceae</taxon>
        <taxon>Stutzerimonas</taxon>
    </lineage>
</organism>
<evidence type="ECO:0000313" key="2">
    <source>
        <dbReference type="Proteomes" id="UP000017822"/>
    </source>
</evidence>
<sequence>MRRLNAVYAGQIAPIPAKAESDGPQRVAAAHDVLPTGDTITLVAIDDLHTTARRRGCATDQRAGDH</sequence>
<protein>
    <submittedName>
        <fullName evidence="1">Uncharacterized protein</fullName>
    </submittedName>
</protein>